<dbReference type="EMBL" id="BAABEZ010000022">
    <property type="protein sequence ID" value="GAA4456666.1"/>
    <property type="molecule type" value="Genomic_DNA"/>
</dbReference>
<dbReference type="Proteomes" id="UP001501410">
    <property type="component" value="Unassembled WGS sequence"/>
</dbReference>
<feature type="transmembrane region" description="Helical" evidence="1">
    <location>
        <begin position="377"/>
        <end position="398"/>
    </location>
</feature>
<proteinExistence type="predicted"/>
<feature type="transmembrane region" description="Helical" evidence="1">
    <location>
        <begin position="219"/>
        <end position="242"/>
    </location>
</feature>
<keyword evidence="1" id="KW-0472">Membrane</keyword>
<feature type="transmembrane region" description="Helical" evidence="1">
    <location>
        <begin position="307"/>
        <end position="331"/>
    </location>
</feature>
<feature type="transmembrane region" description="Helical" evidence="1">
    <location>
        <begin position="274"/>
        <end position="295"/>
    </location>
</feature>
<dbReference type="Pfam" id="PF13795">
    <property type="entry name" value="HupE_UreJ_2"/>
    <property type="match status" value="1"/>
</dbReference>
<feature type="transmembrane region" description="Helical" evidence="1">
    <location>
        <begin position="338"/>
        <end position="357"/>
    </location>
</feature>
<name>A0ABP8MYR3_9BACT</name>
<keyword evidence="1" id="KW-0812">Transmembrane</keyword>
<protein>
    <recommendedName>
        <fullName evidence="4">HupE/UreJ family protein</fullName>
    </recommendedName>
</protein>
<gene>
    <name evidence="2" type="ORF">GCM10023092_22240</name>
</gene>
<comment type="caution">
    <text evidence="2">The sequence shown here is derived from an EMBL/GenBank/DDBJ whole genome shotgun (WGS) entry which is preliminary data.</text>
</comment>
<evidence type="ECO:0000256" key="1">
    <source>
        <dbReference type="SAM" id="Phobius"/>
    </source>
</evidence>
<feature type="transmembrane region" description="Helical" evidence="1">
    <location>
        <begin position="248"/>
        <end position="265"/>
    </location>
</feature>
<evidence type="ECO:0008006" key="4">
    <source>
        <dbReference type="Google" id="ProtNLM"/>
    </source>
</evidence>
<accession>A0ABP8MYR3</accession>
<organism evidence="2 3">
    <name type="scientific">Rurimicrobium arvi</name>
    <dbReference type="NCBI Taxonomy" id="2049916"/>
    <lineage>
        <taxon>Bacteria</taxon>
        <taxon>Pseudomonadati</taxon>
        <taxon>Bacteroidota</taxon>
        <taxon>Chitinophagia</taxon>
        <taxon>Chitinophagales</taxon>
        <taxon>Chitinophagaceae</taxon>
        <taxon>Rurimicrobium</taxon>
    </lineage>
</organism>
<evidence type="ECO:0000313" key="2">
    <source>
        <dbReference type="EMBL" id="GAA4456666.1"/>
    </source>
</evidence>
<sequence>MLLDVKEDGIRAELQWPLKEFDFVFPDAALDSDVSTLVARRGAWLDHYLLQHMRITDNSGRRWSVRVLDKNVLRDEQFLTGTYNELVFHLWLQPPGQSSPRSFTLYYDAVMHQLITHKMMIRIRQDWDGGLSGKDSAAAELGMLMVNPSDNSVPPVVVNLDEGSKWKGFRQMFFLGMEHIADGTDHLMFLLALLLPAPLIASGGRWCQSGGARYAVRNLLKIVTAFTIGHSLTLLAGALGWLRLPAQPVEVLIALSVLIGCIHALRPLFPGKELFIAGGFGLIHGLAFAGTLYNLDIDGTRMALSILGFNLGIEIMQLFVVLLVVPWLILLGPFATYGYVRTAGALFGVVASLAWITERVSGNANEISAVVSRLLLHARWMILLLAVLALFKYVRFFYTAGHRKRYL</sequence>
<dbReference type="InterPro" id="IPR032809">
    <property type="entry name" value="Put_HupE_UreJ"/>
</dbReference>
<keyword evidence="1" id="KW-1133">Transmembrane helix</keyword>
<feature type="transmembrane region" description="Helical" evidence="1">
    <location>
        <begin position="187"/>
        <end position="207"/>
    </location>
</feature>
<keyword evidence="3" id="KW-1185">Reference proteome</keyword>
<reference evidence="3" key="1">
    <citation type="journal article" date="2019" name="Int. J. Syst. Evol. Microbiol.">
        <title>The Global Catalogue of Microorganisms (GCM) 10K type strain sequencing project: providing services to taxonomists for standard genome sequencing and annotation.</title>
        <authorList>
            <consortium name="The Broad Institute Genomics Platform"/>
            <consortium name="The Broad Institute Genome Sequencing Center for Infectious Disease"/>
            <person name="Wu L."/>
            <person name="Ma J."/>
        </authorList>
    </citation>
    <scope>NUCLEOTIDE SEQUENCE [LARGE SCALE GENOMIC DNA]</scope>
    <source>
        <strain evidence="3">JCM 31921</strain>
    </source>
</reference>
<evidence type="ECO:0000313" key="3">
    <source>
        <dbReference type="Proteomes" id="UP001501410"/>
    </source>
</evidence>